<proteinExistence type="predicted"/>
<dbReference type="Proteomes" id="UP001055811">
    <property type="component" value="Linkage Group LG01"/>
</dbReference>
<organism evidence="1 2">
    <name type="scientific">Cichorium intybus</name>
    <name type="common">Chicory</name>
    <dbReference type="NCBI Taxonomy" id="13427"/>
    <lineage>
        <taxon>Eukaryota</taxon>
        <taxon>Viridiplantae</taxon>
        <taxon>Streptophyta</taxon>
        <taxon>Embryophyta</taxon>
        <taxon>Tracheophyta</taxon>
        <taxon>Spermatophyta</taxon>
        <taxon>Magnoliopsida</taxon>
        <taxon>eudicotyledons</taxon>
        <taxon>Gunneridae</taxon>
        <taxon>Pentapetalae</taxon>
        <taxon>asterids</taxon>
        <taxon>campanulids</taxon>
        <taxon>Asterales</taxon>
        <taxon>Asteraceae</taxon>
        <taxon>Cichorioideae</taxon>
        <taxon>Cichorieae</taxon>
        <taxon>Cichoriinae</taxon>
        <taxon>Cichorium</taxon>
    </lineage>
</organism>
<name>A0ACB9GYW1_CICIN</name>
<evidence type="ECO:0000313" key="1">
    <source>
        <dbReference type="EMBL" id="KAI3788629.1"/>
    </source>
</evidence>
<reference evidence="2" key="1">
    <citation type="journal article" date="2022" name="Mol. Ecol. Resour.">
        <title>The genomes of chicory, endive, great burdock and yacon provide insights into Asteraceae palaeo-polyploidization history and plant inulin production.</title>
        <authorList>
            <person name="Fan W."/>
            <person name="Wang S."/>
            <person name="Wang H."/>
            <person name="Wang A."/>
            <person name="Jiang F."/>
            <person name="Liu H."/>
            <person name="Zhao H."/>
            <person name="Xu D."/>
            <person name="Zhang Y."/>
        </authorList>
    </citation>
    <scope>NUCLEOTIDE SEQUENCE [LARGE SCALE GENOMIC DNA]</scope>
    <source>
        <strain evidence="2">cv. Punajuju</strain>
    </source>
</reference>
<sequence>MEASNNLLRSRLHYAVSSIKIHHTGDFTRIRREDLGFLVISADDHVFIDIIVDVAPEVKWVPEDGLLVIYFTIACSGFLVEEFDDQRVKEDDRDMLLPNRKIVIKTMFEEKASEHYSAENSNAVKSRDGVDRKTYLRFITKCWKTWEEVFPMIRIPSKRPIIVALCDLSIIIRLKKYSRQLGFTVWKSKEYKRALKLRNRHQKAKSFVRLKKHSRQLGFTVLKKKDYKRTLKLRNRDQKGKSVKITRGKSSSHIFNQEFEVNVMDMEEEPHKIEAAESKSNKSKSKSVKITRELSKPILASPCPKKPNKADPTGTIEISDTPANVQYERCLKYKNESQGSRVAENQRRVVNEELEFPKKRSIIDDNTNKDVPPKFRRATGTFLIAQVMMVATIQLTNGKNNLNSRMTYVQKLLYLEGLRFDGVDVEKGRPSICCWNASTMRLREELEMASGPFGMGVIHEIVGREETQEVILSFPNMLDCHMKGNDVLLVIRQIICE</sequence>
<keyword evidence="2" id="KW-1185">Reference proteome</keyword>
<gene>
    <name evidence="1" type="ORF">L2E82_01401</name>
</gene>
<comment type="caution">
    <text evidence="1">The sequence shown here is derived from an EMBL/GenBank/DDBJ whole genome shotgun (WGS) entry which is preliminary data.</text>
</comment>
<accession>A0ACB9GYW1</accession>
<evidence type="ECO:0000313" key="2">
    <source>
        <dbReference type="Proteomes" id="UP001055811"/>
    </source>
</evidence>
<dbReference type="EMBL" id="CM042009">
    <property type="protein sequence ID" value="KAI3788629.1"/>
    <property type="molecule type" value="Genomic_DNA"/>
</dbReference>
<protein>
    <submittedName>
        <fullName evidence="1">Uncharacterized protein</fullName>
    </submittedName>
</protein>
<reference evidence="1 2" key="2">
    <citation type="journal article" date="2022" name="Mol. Ecol. Resour.">
        <title>The genomes of chicory, endive, great burdock and yacon provide insights into Asteraceae paleo-polyploidization history and plant inulin production.</title>
        <authorList>
            <person name="Fan W."/>
            <person name="Wang S."/>
            <person name="Wang H."/>
            <person name="Wang A."/>
            <person name="Jiang F."/>
            <person name="Liu H."/>
            <person name="Zhao H."/>
            <person name="Xu D."/>
            <person name="Zhang Y."/>
        </authorList>
    </citation>
    <scope>NUCLEOTIDE SEQUENCE [LARGE SCALE GENOMIC DNA]</scope>
    <source>
        <strain evidence="2">cv. Punajuju</strain>
        <tissue evidence="1">Leaves</tissue>
    </source>
</reference>